<evidence type="ECO:0000256" key="1">
    <source>
        <dbReference type="ARBA" id="ARBA00008812"/>
    </source>
</evidence>
<dbReference type="STRING" id="1220589.CD32_06775"/>
<gene>
    <name evidence="3" type="ORF">CD32_06775</name>
</gene>
<feature type="domain" description="Lipid/polyisoprenoid-binding YceI-like" evidence="2">
    <location>
        <begin position="3"/>
        <end position="173"/>
    </location>
</feature>
<accession>A0A0A3JGE1</accession>
<evidence type="ECO:0000313" key="4">
    <source>
        <dbReference type="Proteomes" id="UP000030437"/>
    </source>
</evidence>
<dbReference type="OrthoDB" id="9811006at2"/>
<dbReference type="InterPro" id="IPR036761">
    <property type="entry name" value="TTHA0802/YceI-like_sf"/>
</dbReference>
<dbReference type="InterPro" id="IPR007372">
    <property type="entry name" value="Lipid/polyisoprenoid-bd_YceI"/>
</dbReference>
<dbReference type="RefSeq" id="WP_036152706.1">
    <property type="nucleotide sequence ID" value="NZ_AVCX01000009.1"/>
</dbReference>
<comment type="caution">
    <text evidence="3">The sequence shown here is derived from an EMBL/GenBank/DDBJ whole genome shotgun (WGS) entry which is preliminary data.</text>
</comment>
<keyword evidence="4" id="KW-1185">Reference proteome</keyword>
<name>A0A0A3JGE1_9BACI</name>
<dbReference type="Pfam" id="PF04264">
    <property type="entry name" value="YceI"/>
    <property type="match status" value="1"/>
</dbReference>
<organism evidence="3 4">
    <name type="scientific">Lysinibacillus odysseyi 34hs-1 = NBRC 100172</name>
    <dbReference type="NCBI Taxonomy" id="1220589"/>
    <lineage>
        <taxon>Bacteria</taxon>
        <taxon>Bacillati</taxon>
        <taxon>Bacillota</taxon>
        <taxon>Bacilli</taxon>
        <taxon>Bacillales</taxon>
        <taxon>Bacillaceae</taxon>
        <taxon>Lysinibacillus</taxon>
    </lineage>
</organism>
<proteinExistence type="inferred from homology"/>
<dbReference type="PANTHER" id="PTHR34406">
    <property type="entry name" value="PROTEIN YCEI"/>
    <property type="match status" value="1"/>
</dbReference>
<dbReference type="EMBL" id="JPVP01000052">
    <property type="protein sequence ID" value="KGR86097.1"/>
    <property type="molecule type" value="Genomic_DNA"/>
</dbReference>
<dbReference type="Proteomes" id="UP000030437">
    <property type="component" value="Unassembled WGS sequence"/>
</dbReference>
<evidence type="ECO:0000313" key="3">
    <source>
        <dbReference type="EMBL" id="KGR86097.1"/>
    </source>
</evidence>
<comment type="similarity">
    <text evidence="1">Belongs to the UPF0312 family.</text>
</comment>
<reference evidence="3 4" key="1">
    <citation type="submission" date="2014-02" db="EMBL/GenBank/DDBJ databases">
        <title>Draft genome sequence of Lysinibacillus odysseyi NBRC 100172.</title>
        <authorList>
            <person name="Zhang F."/>
            <person name="Wang G."/>
            <person name="Zhang L."/>
        </authorList>
    </citation>
    <scope>NUCLEOTIDE SEQUENCE [LARGE SCALE GENOMIC DNA]</scope>
    <source>
        <strain evidence="3 4">NBRC 100172</strain>
    </source>
</reference>
<protein>
    <recommendedName>
        <fullName evidence="2">Lipid/polyisoprenoid-binding YceI-like domain-containing protein</fullName>
    </recommendedName>
</protein>
<dbReference type="SUPFAM" id="SSF101874">
    <property type="entry name" value="YceI-like"/>
    <property type="match status" value="1"/>
</dbReference>
<dbReference type="Gene3D" id="2.40.128.110">
    <property type="entry name" value="Lipid/polyisoprenoid-binding, YceI-like"/>
    <property type="match status" value="1"/>
</dbReference>
<dbReference type="eggNOG" id="COG2353">
    <property type="taxonomic scope" value="Bacteria"/>
</dbReference>
<sequence length="174" mass="19539">MTIFTVDKARSEICFTVRHMRISKVKGTFASYNVKIEAPAITDLHKGIIDIEIDVASISTLDAARDQHLVSADFFDADRFPKIYFTKTSLTPGEEGLLQLAGSLTIKNITKSVVFDVLYIGKELNDWGSENHRFTCSTVINRKDFGLLYNTLIEAGGTIIDENIQITVYLDIYH</sequence>
<dbReference type="SMART" id="SM00867">
    <property type="entry name" value="YceI"/>
    <property type="match status" value="1"/>
</dbReference>
<dbReference type="AlphaFoldDB" id="A0A0A3JGE1"/>
<evidence type="ECO:0000259" key="2">
    <source>
        <dbReference type="SMART" id="SM00867"/>
    </source>
</evidence>
<dbReference type="PANTHER" id="PTHR34406:SF1">
    <property type="entry name" value="PROTEIN YCEI"/>
    <property type="match status" value="1"/>
</dbReference>